<reference evidence="2 3" key="1">
    <citation type="submission" date="2016-07" db="EMBL/GenBank/DDBJ databases">
        <title>Pervasive Adenine N6-methylation of Active Genes in Fungi.</title>
        <authorList>
            <consortium name="DOE Joint Genome Institute"/>
            <person name="Mondo S.J."/>
            <person name="Dannebaum R.O."/>
            <person name="Kuo R.C."/>
            <person name="Labutti K."/>
            <person name="Haridas S."/>
            <person name="Kuo A."/>
            <person name="Salamov A."/>
            <person name="Ahrendt S.R."/>
            <person name="Lipzen A."/>
            <person name="Sullivan W."/>
            <person name="Andreopoulos W.B."/>
            <person name="Clum A."/>
            <person name="Lindquist E."/>
            <person name="Daum C."/>
            <person name="Ramamoorthy G.K."/>
            <person name="Gryganskyi A."/>
            <person name="Culley D."/>
            <person name="Magnuson J.K."/>
            <person name="James T.Y."/>
            <person name="O'Malley M.A."/>
            <person name="Stajich J.E."/>
            <person name="Spatafora J.W."/>
            <person name="Visel A."/>
            <person name="Grigoriev I.V."/>
        </authorList>
    </citation>
    <scope>NUCLEOTIDE SEQUENCE [LARGE SCALE GENOMIC DNA]</scope>
    <source>
        <strain evidence="2 3">62-1032</strain>
    </source>
</reference>
<protein>
    <submittedName>
        <fullName evidence="2">Uncharacterized protein</fullName>
    </submittedName>
</protein>
<organism evidence="2 3">
    <name type="scientific">Leucosporidium creatinivorum</name>
    <dbReference type="NCBI Taxonomy" id="106004"/>
    <lineage>
        <taxon>Eukaryota</taxon>
        <taxon>Fungi</taxon>
        <taxon>Dikarya</taxon>
        <taxon>Basidiomycota</taxon>
        <taxon>Pucciniomycotina</taxon>
        <taxon>Microbotryomycetes</taxon>
        <taxon>Leucosporidiales</taxon>
        <taxon>Leucosporidium</taxon>
    </lineage>
</organism>
<feature type="region of interest" description="Disordered" evidence="1">
    <location>
        <begin position="1"/>
        <end position="52"/>
    </location>
</feature>
<accession>A0A1Y2FY90</accession>
<proteinExistence type="predicted"/>
<name>A0A1Y2FY90_9BASI</name>
<evidence type="ECO:0000313" key="2">
    <source>
        <dbReference type="EMBL" id="ORY88306.1"/>
    </source>
</evidence>
<gene>
    <name evidence="2" type="ORF">BCR35DRAFT_330177</name>
</gene>
<dbReference type="EMBL" id="MCGR01000011">
    <property type="protein sequence ID" value="ORY88306.1"/>
    <property type="molecule type" value="Genomic_DNA"/>
</dbReference>
<dbReference type="Proteomes" id="UP000193467">
    <property type="component" value="Unassembled WGS sequence"/>
</dbReference>
<dbReference type="InParanoid" id="A0A1Y2FY90"/>
<dbReference type="AlphaFoldDB" id="A0A1Y2FY90"/>
<feature type="compositionally biased region" description="Low complexity" evidence="1">
    <location>
        <begin position="16"/>
        <end position="48"/>
    </location>
</feature>
<comment type="caution">
    <text evidence="2">The sequence shown here is derived from an EMBL/GenBank/DDBJ whole genome shotgun (WGS) entry which is preliminary data.</text>
</comment>
<sequence>MLPPSPSLPAPPTAPPASQRSPSPAASLTTTPTARPSFLPPSSSVSSPDTYTWPPDTRRITFTIYALPYPVHLLERLHAEQSRRTLDGRKQWLSEGEVETGMVIEVRRASVAGALMVLLEGEEAERLIYEAGAVRALEVFTPPSEEPISLDTLWLRSSRWWGLGFPYNLVTPLRLKFEHWLGEGEILWLNGWMEDALEEEEEACWWIQSTMAKKRHGGEWWKELVKRTRRAIRENEKENTRRCKKGVPRTFLS</sequence>
<evidence type="ECO:0000256" key="1">
    <source>
        <dbReference type="SAM" id="MobiDB-lite"/>
    </source>
</evidence>
<keyword evidence="3" id="KW-1185">Reference proteome</keyword>
<feature type="compositionally biased region" description="Pro residues" evidence="1">
    <location>
        <begin position="1"/>
        <end position="15"/>
    </location>
</feature>
<evidence type="ECO:0000313" key="3">
    <source>
        <dbReference type="Proteomes" id="UP000193467"/>
    </source>
</evidence>